<feature type="compositionally biased region" description="Polar residues" evidence="1">
    <location>
        <begin position="11"/>
        <end position="20"/>
    </location>
</feature>
<evidence type="ECO:0000313" key="2">
    <source>
        <dbReference type="EMBL" id="MBX72586.1"/>
    </source>
</evidence>
<accession>A0A2P2QZZ8</accession>
<proteinExistence type="predicted"/>
<evidence type="ECO:0000256" key="1">
    <source>
        <dbReference type="SAM" id="MobiDB-lite"/>
    </source>
</evidence>
<dbReference type="EMBL" id="GGEC01092102">
    <property type="protein sequence ID" value="MBX72586.1"/>
    <property type="molecule type" value="Transcribed_RNA"/>
</dbReference>
<name>A0A2P2QZZ8_RHIMU</name>
<protein>
    <submittedName>
        <fullName evidence="2">Uncharacterized protein</fullName>
    </submittedName>
</protein>
<feature type="region of interest" description="Disordered" evidence="1">
    <location>
        <begin position="1"/>
        <end position="30"/>
    </location>
</feature>
<organism evidence="2">
    <name type="scientific">Rhizophora mucronata</name>
    <name type="common">Asiatic mangrove</name>
    <dbReference type="NCBI Taxonomy" id="61149"/>
    <lineage>
        <taxon>Eukaryota</taxon>
        <taxon>Viridiplantae</taxon>
        <taxon>Streptophyta</taxon>
        <taxon>Embryophyta</taxon>
        <taxon>Tracheophyta</taxon>
        <taxon>Spermatophyta</taxon>
        <taxon>Magnoliopsida</taxon>
        <taxon>eudicotyledons</taxon>
        <taxon>Gunneridae</taxon>
        <taxon>Pentapetalae</taxon>
        <taxon>rosids</taxon>
        <taxon>fabids</taxon>
        <taxon>Malpighiales</taxon>
        <taxon>Rhizophoraceae</taxon>
        <taxon>Rhizophora</taxon>
    </lineage>
</organism>
<dbReference type="AlphaFoldDB" id="A0A2P2QZZ8"/>
<reference evidence="2" key="1">
    <citation type="submission" date="2018-02" db="EMBL/GenBank/DDBJ databases">
        <title>Rhizophora mucronata_Transcriptome.</title>
        <authorList>
            <person name="Meera S.P."/>
            <person name="Sreeshan A."/>
            <person name="Augustine A."/>
        </authorList>
    </citation>
    <scope>NUCLEOTIDE SEQUENCE</scope>
    <source>
        <tissue evidence="2">Leaf</tissue>
    </source>
</reference>
<sequence length="30" mass="3630">MPTKEVMNQYDRLTQGSNFSRKNEHLYNLD</sequence>
<feature type="compositionally biased region" description="Basic and acidic residues" evidence="1">
    <location>
        <begin position="21"/>
        <end position="30"/>
    </location>
</feature>